<name>X1LIX8_9ZZZZ</name>
<dbReference type="AlphaFoldDB" id="X1LIX8"/>
<evidence type="ECO:0000313" key="1">
    <source>
        <dbReference type="EMBL" id="GAI02330.1"/>
    </source>
</evidence>
<comment type="caution">
    <text evidence="1">The sequence shown here is derived from an EMBL/GenBank/DDBJ whole genome shotgun (WGS) entry which is preliminary data.</text>
</comment>
<protein>
    <submittedName>
        <fullName evidence="1">Uncharacterized protein</fullName>
    </submittedName>
</protein>
<proteinExistence type="predicted"/>
<dbReference type="EMBL" id="BARV01012133">
    <property type="protein sequence ID" value="GAI02330.1"/>
    <property type="molecule type" value="Genomic_DNA"/>
</dbReference>
<reference evidence="1" key="1">
    <citation type="journal article" date="2014" name="Front. Microbiol.">
        <title>High frequency of phylogenetically diverse reductive dehalogenase-homologous genes in deep subseafloor sedimentary metagenomes.</title>
        <authorList>
            <person name="Kawai M."/>
            <person name="Futagami T."/>
            <person name="Toyoda A."/>
            <person name="Takaki Y."/>
            <person name="Nishi S."/>
            <person name="Hori S."/>
            <person name="Arai W."/>
            <person name="Tsubouchi T."/>
            <person name="Morono Y."/>
            <person name="Uchiyama I."/>
            <person name="Ito T."/>
            <person name="Fujiyama A."/>
            <person name="Inagaki F."/>
            <person name="Takami H."/>
        </authorList>
    </citation>
    <scope>NUCLEOTIDE SEQUENCE</scope>
    <source>
        <strain evidence="1">Expedition CK06-06</strain>
    </source>
</reference>
<gene>
    <name evidence="1" type="ORF">S06H3_22632</name>
</gene>
<organism evidence="1">
    <name type="scientific">marine sediment metagenome</name>
    <dbReference type="NCBI Taxonomy" id="412755"/>
    <lineage>
        <taxon>unclassified sequences</taxon>
        <taxon>metagenomes</taxon>
        <taxon>ecological metagenomes</taxon>
    </lineage>
</organism>
<sequence length="51" mass="6326">MNIFKFLKKKPKPEGLKKARYLNLITEEEFFNLKIERSKKELKEYLKKHKE</sequence>
<accession>X1LIX8</accession>